<evidence type="ECO:0000256" key="5">
    <source>
        <dbReference type="SAM" id="MobiDB-lite"/>
    </source>
</evidence>
<dbReference type="PANTHER" id="PTHR42708">
    <property type="entry name" value="ATP/GTP-BINDING PROTEIN-RELATED"/>
    <property type="match status" value="1"/>
</dbReference>
<evidence type="ECO:0000313" key="7">
    <source>
        <dbReference type="Proteomes" id="UP001596380"/>
    </source>
</evidence>
<dbReference type="Pfam" id="PF03029">
    <property type="entry name" value="ATP_bind_1"/>
    <property type="match status" value="1"/>
</dbReference>
<dbReference type="Gene3D" id="3.40.50.300">
    <property type="entry name" value="P-loop containing nucleotide triphosphate hydrolases"/>
    <property type="match status" value="1"/>
</dbReference>
<protein>
    <submittedName>
        <fullName evidence="6">ATP/GTP-binding protein</fullName>
    </submittedName>
</protein>
<accession>A0ABW2CVS4</accession>
<feature type="region of interest" description="Disordered" evidence="5">
    <location>
        <begin position="1"/>
        <end position="39"/>
    </location>
</feature>
<dbReference type="InterPro" id="IPR027417">
    <property type="entry name" value="P-loop_NTPase"/>
</dbReference>
<keyword evidence="2" id="KW-0547">Nucleotide-binding</keyword>
<dbReference type="SUPFAM" id="SSF52540">
    <property type="entry name" value="P-loop containing nucleoside triphosphate hydrolases"/>
    <property type="match status" value="1"/>
</dbReference>
<dbReference type="InterPro" id="IPR004130">
    <property type="entry name" value="Gpn"/>
</dbReference>
<name>A0ABW2CVS4_9ACTN</name>
<comment type="caution">
    <text evidence="6">The sequence shown here is derived from an EMBL/GenBank/DDBJ whole genome shotgun (WGS) entry which is preliminary data.</text>
</comment>
<evidence type="ECO:0000256" key="4">
    <source>
        <dbReference type="ARBA" id="ARBA00023134"/>
    </source>
</evidence>
<keyword evidence="3" id="KW-0378">Hydrolase</keyword>
<keyword evidence="7" id="KW-1185">Reference proteome</keyword>
<sequence>MVYASSPDPSGRGPSPGVPERRPGRAGPPGPPRAPGPRTSVKIVVAGGFGVGKTTLVEAISEIPPVNTEAWMTQAARTVDPLGDAEGKTTTTVAMDFGRVTLASDLVLYLFGTPGQPRFWPMWDDLCRGASGAVILVDTRRLDVSFAAVNYFENDSDVPFIVAVNLFDGRQTHRLPQIREALRLDADVPLTTCDARDRGSVVQVLTETLAHTLDRTAGRGTGPLTGTAGRRTDPLAAR</sequence>
<evidence type="ECO:0000256" key="2">
    <source>
        <dbReference type="ARBA" id="ARBA00022741"/>
    </source>
</evidence>
<feature type="region of interest" description="Disordered" evidence="5">
    <location>
        <begin position="215"/>
        <end position="238"/>
    </location>
</feature>
<feature type="compositionally biased region" description="Pro residues" evidence="5">
    <location>
        <begin position="26"/>
        <end position="35"/>
    </location>
</feature>
<feature type="compositionally biased region" description="Low complexity" evidence="5">
    <location>
        <begin position="1"/>
        <end position="15"/>
    </location>
</feature>
<dbReference type="PANTHER" id="PTHR42708:SF1">
    <property type="entry name" value="GLIDING MOTILITY PROTEIN MGLA"/>
    <property type="match status" value="1"/>
</dbReference>
<proteinExistence type="inferred from homology"/>
<dbReference type="InterPro" id="IPR052705">
    <property type="entry name" value="Gliding_Motility_GTPase"/>
</dbReference>
<dbReference type="EMBL" id="JBHSXS010000030">
    <property type="protein sequence ID" value="MFC6884751.1"/>
    <property type="molecule type" value="Genomic_DNA"/>
</dbReference>
<reference evidence="7" key="1">
    <citation type="journal article" date="2019" name="Int. J. Syst. Evol. Microbiol.">
        <title>The Global Catalogue of Microorganisms (GCM) 10K type strain sequencing project: providing services to taxonomists for standard genome sequencing and annotation.</title>
        <authorList>
            <consortium name="The Broad Institute Genomics Platform"/>
            <consortium name="The Broad Institute Genome Sequencing Center for Infectious Disease"/>
            <person name="Wu L."/>
            <person name="Ma J."/>
        </authorList>
    </citation>
    <scope>NUCLEOTIDE SEQUENCE [LARGE SCALE GENOMIC DNA]</scope>
    <source>
        <strain evidence="7">JCM 3369</strain>
    </source>
</reference>
<evidence type="ECO:0000313" key="6">
    <source>
        <dbReference type="EMBL" id="MFC6884751.1"/>
    </source>
</evidence>
<dbReference type="RefSeq" id="WP_160821086.1">
    <property type="nucleotide sequence ID" value="NZ_JBHSXS010000030.1"/>
</dbReference>
<gene>
    <name evidence="6" type="ORF">ACFQKB_33675</name>
</gene>
<evidence type="ECO:0000256" key="1">
    <source>
        <dbReference type="ARBA" id="ARBA00005290"/>
    </source>
</evidence>
<evidence type="ECO:0000256" key="3">
    <source>
        <dbReference type="ARBA" id="ARBA00022801"/>
    </source>
</evidence>
<dbReference type="CDD" id="cd00882">
    <property type="entry name" value="Ras_like_GTPase"/>
    <property type="match status" value="1"/>
</dbReference>
<dbReference type="Proteomes" id="UP001596380">
    <property type="component" value="Unassembled WGS sequence"/>
</dbReference>
<comment type="similarity">
    <text evidence="1">Belongs to the GPN-loop GTPase family.</text>
</comment>
<keyword evidence="4" id="KW-0342">GTP-binding</keyword>
<organism evidence="6 7">
    <name type="scientific">Actinomadura yumaensis</name>
    <dbReference type="NCBI Taxonomy" id="111807"/>
    <lineage>
        <taxon>Bacteria</taxon>
        <taxon>Bacillati</taxon>
        <taxon>Actinomycetota</taxon>
        <taxon>Actinomycetes</taxon>
        <taxon>Streptosporangiales</taxon>
        <taxon>Thermomonosporaceae</taxon>
        <taxon>Actinomadura</taxon>
    </lineage>
</organism>